<dbReference type="EMBL" id="WMEZ01000004">
    <property type="protein sequence ID" value="MYL50278.1"/>
    <property type="molecule type" value="Genomic_DNA"/>
</dbReference>
<reference evidence="1 2" key="1">
    <citation type="submission" date="2019-11" db="EMBL/GenBank/DDBJ databases">
        <title>Genome sequences of 17 halophilic strains isolated from different environments.</title>
        <authorList>
            <person name="Furrow R.E."/>
        </authorList>
    </citation>
    <scope>NUCLEOTIDE SEQUENCE [LARGE SCALE GENOMIC DNA]</scope>
    <source>
        <strain evidence="1 2">22505_10_Sand</strain>
    </source>
</reference>
<organism evidence="1 2">
    <name type="scientific">Halobacillus litoralis</name>
    <dbReference type="NCBI Taxonomy" id="45668"/>
    <lineage>
        <taxon>Bacteria</taxon>
        <taxon>Bacillati</taxon>
        <taxon>Bacillota</taxon>
        <taxon>Bacilli</taxon>
        <taxon>Bacillales</taxon>
        <taxon>Bacillaceae</taxon>
        <taxon>Halobacillus</taxon>
    </lineage>
</organism>
<gene>
    <name evidence="1" type="ORF">GLV98_12340</name>
</gene>
<dbReference type="Proteomes" id="UP000447393">
    <property type="component" value="Unassembled WGS sequence"/>
</dbReference>
<protein>
    <submittedName>
        <fullName evidence="1">Uncharacterized protein</fullName>
    </submittedName>
</protein>
<dbReference type="RefSeq" id="WP_160915590.1">
    <property type="nucleotide sequence ID" value="NZ_WMEZ01000004.1"/>
</dbReference>
<comment type="caution">
    <text evidence="1">The sequence shown here is derived from an EMBL/GenBank/DDBJ whole genome shotgun (WGS) entry which is preliminary data.</text>
</comment>
<name>A0A845EGE6_9BACI</name>
<proteinExistence type="predicted"/>
<sequence>MTNQVFLLMKVHYEKTGEILSSDRLIQMNMNPQYVVDGIMQFDHYLDERRRVLA</sequence>
<evidence type="ECO:0000313" key="2">
    <source>
        <dbReference type="Proteomes" id="UP000447393"/>
    </source>
</evidence>
<dbReference type="AlphaFoldDB" id="A0A845EGE6"/>
<accession>A0A845EGE6</accession>
<evidence type="ECO:0000313" key="1">
    <source>
        <dbReference type="EMBL" id="MYL50278.1"/>
    </source>
</evidence>